<evidence type="ECO:0000256" key="8">
    <source>
        <dbReference type="ARBA" id="ARBA00022919"/>
    </source>
</evidence>
<accession>A0AAW1VHG0</accession>
<evidence type="ECO:0000256" key="9">
    <source>
        <dbReference type="ARBA" id="ARBA00023098"/>
    </source>
</evidence>
<evidence type="ECO:0000313" key="15">
    <source>
        <dbReference type="EMBL" id="KAK9892231.1"/>
    </source>
</evidence>
<comment type="pathway">
    <text evidence="3">Sphingolipid metabolism.</text>
</comment>
<dbReference type="GO" id="GO:0005102">
    <property type="term" value="F:signaling receptor binding"/>
    <property type="evidence" value="ECO:0007669"/>
    <property type="project" value="UniProtKB-ARBA"/>
</dbReference>
<dbReference type="GO" id="GO:0006680">
    <property type="term" value="P:glucosylceramide catabolic process"/>
    <property type="evidence" value="ECO:0007669"/>
    <property type="project" value="UniProtKB-ARBA"/>
</dbReference>
<keyword evidence="7 12" id="KW-0378">Hydrolase</keyword>
<evidence type="ECO:0000259" key="13">
    <source>
        <dbReference type="Pfam" id="PF02055"/>
    </source>
</evidence>
<evidence type="ECO:0000259" key="14">
    <source>
        <dbReference type="Pfam" id="PF17189"/>
    </source>
</evidence>
<dbReference type="GO" id="GO:0004348">
    <property type="term" value="F:glucosylceramidase activity"/>
    <property type="evidence" value="ECO:0007669"/>
    <property type="project" value="UniProtKB-EC"/>
</dbReference>
<keyword evidence="16" id="KW-1185">Reference proteome</keyword>
<name>A0AAW1VHG0_9CUCU</name>
<dbReference type="GO" id="GO:0007040">
    <property type="term" value="P:lysosome organization"/>
    <property type="evidence" value="ECO:0007669"/>
    <property type="project" value="UniProtKB-ARBA"/>
</dbReference>
<evidence type="ECO:0000256" key="4">
    <source>
        <dbReference type="ARBA" id="ARBA00005382"/>
    </source>
</evidence>
<keyword evidence="8 12" id="KW-0746">Sphingolipid metabolism</keyword>
<gene>
    <name evidence="15" type="ORF">WA026_019033</name>
</gene>
<dbReference type="PANTHER" id="PTHR11069:SF23">
    <property type="entry name" value="LYSOSOMAL ACID GLUCOSYLCERAMIDASE"/>
    <property type="match status" value="1"/>
</dbReference>
<comment type="pathway">
    <text evidence="2">Lipid metabolism; sphingolipid metabolism.</text>
</comment>
<dbReference type="GO" id="GO:0016241">
    <property type="term" value="P:regulation of macroautophagy"/>
    <property type="evidence" value="ECO:0007669"/>
    <property type="project" value="UniProtKB-ARBA"/>
</dbReference>
<evidence type="ECO:0000313" key="16">
    <source>
        <dbReference type="Proteomes" id="UP001431783"/>
    </source>
</evidence>
<proteinExistence type="inferred from homology"/>
<dbReference type="GO" id="GO:0008202">
    <property type="term" value="P:steroid metabolic process"/>
    <property type="evidence" value="ECO:0007669"/>
    <property type="project" value="UniProtKB-ARBA"/>
</dbReference>
<dbReference type="GO" id="GO:0051246">
    <property type="term" value="P:regulation of protein metabolic process"/>
    <property type="evidence" value="ECO:0007669"/>
    <property type="project" value="UniProtKB-ARBA"/>
</dbReference>
<feature type="domain" description="Glycosyl hydrolase family 30 beta sandwich" evidence="14">
    <location>
        <begin position="467"/>
        <end position="530"/>
    </location>
</feature>
<feature type="domain" description="Glycosyl hydrolase family 30 TIM-barrel" evidence="13">
    <location>
        <begin position="124"/>
        <end position="463"/>
    </location>
</feature>
<evidence type="ECO:0000256" key="7">
    <source>
        <dbReference type="ARBA" id="ARBA00022801"/>
    </source>
</evidence>
<comment type="caution">
    <text evidence="15">The sequence shown here is derived from an EMBL/GenBank/DDBJ whole genome shotgun (WGS) entry which is preliminary data.</text>
</comment>
<evidence type="ECO:0000256" key="3">
    <source>
        <dbReference type="ARBA" id="ARBA00004991"/>
    </source>
</evidence>
<dbReference type="InterPro" id="IPR017853">
    <property type="entry name" value="GH"/>
</dbReference>
<dbReference type="Proteomes" id="UP001431783">
    <property type="component" value="Unassembled WGS sequence"/>
</dbReference>
<evidence type="ECO:0000256" key="11">
    <source>
        <dbReference type="ARBA" id="ARBA00051345"/>
    </source>
</evidence>
<evidence type="ECO:0000256" key="1">
    <source>
        <dbReference type="ARBA" id="ARBA00001013"/>
    </source>
</evidence>
<dbReference type="GO" id="GO:0010605">
    <property type="term" value="P:negative regulation of macromolecule metabolic process"/>
    <property type="evidence" value="ECO:0007669"/>
    <property type="project" value="UniProtKB-ARBA"/>
</dbReference>
<evidence type="ECO:0000256" key="10">
    <source>
        <dbReference type="ARBA" id="ARBA00050474"/>
    </source>
</evidence>
<dbReference type="InterPro" id="IPR033452">
    <property type="entry name" value="GH30_C"/>
</dbReference>
<protein>
    <recommendedName>
        <fullName evidence="5 12">Glucosylceramidase</fullName>
        <ecNumber evidence="5 12">3.2.1.45</ecNumber>
    </recommendedName>
</protein>
<dbReference type="SUPFAM" id="SSF51011">
    <property type="entry name" value="Glycosyl hydrolase domain"/>
    <property type="match status" value="1"/>
</dbReference>
<evidence type="ECO:0000256" key="5">
    <source>
        <dbReference type="ARBA" id="ARBA00012658"/>
    </source>
</evidence>
<dbReference type="Pfam" id="PF02055">
    <property type="entry name" value="Glyco_hydro_30"/>
    <property type="match status" value="1"/>
</dbReference>
<reference evidence="15 16" key="1">
    <citation type="submission" date="2023-03" db="EMBL/GenBank/DDBJ databases">
        <title>Genome insight into feeding habits of ladybird beetles.</title>
        <authorList>
            <person name="Li H.-S."/>
            <person name="Huang Y.-H."/>
            <person name="Pang H."/>
        </authorList>
    </citation>
    <scope>NUCLEOTIDE SEQUENCE [LARGE SCALE GENOMIC DNA]</scope>
    <source>
        <strain evidence="15">SYSU_2023b</strain>
        <tissue evidence="15">Whole body</tissue>
    </source>
</reference>
<dbReference type="FunFam" id="3.20.20.80:FF:000030">
    <property type="entry name" value="Lysosomal acid glucosylceramidase"/>
    <property type="match status" value="1"/>
</dbReference>
<dbReference type="Gene3D" id="3.20.20.80">
    <property type="entry name" value="Glycosidases"/>
    <property type="match status" value="1"/>
</dbReference>
<evidence type="ECO:0000256" key="12">
    <source>
        <dbReference type="RuleBase" id="RU361188"/>
    </source>
</evidence>
<dbReference type="GO" id="GO:0006066">
    <property type="term" value="P:alcohol metabolic process"/>
    <property type="evidence" value="ECO:0007669"/>
    <property type="project" value="UniProtKB-ARBA"/>
</dbReference>
<dbReference type="GO" id="GO:0032006">
    <property type="term" value="P:regulation of TOR signaling"/>
    <property type="evidence" value="ECO:0007669"/>
    <property type="project" value="UniProtKB-ARBA"/>
</dbReference>
<keyword evidence="9 12" id="KW-0443">Lipid metabolism</keyword>
<comment type="similarity">
    <text evidence="4 12">Belongs to the glycosyl hydrolase 30 family.</text>
</comment>
<dbReference type="PANTHER" id="PTHR11069">
    <property type="entry name" value="GLUCOSYLCERAMIDASE"/>
    <property type="match status" value="1"/>
</dbReference>
<dbReference type="EMBL" id="JARQZJ010000133">
    <property type="protein sequence ID" value="KAK9892231.1"/>
    <property type="molecule type" value="Genomic_DNA"/>
</dbReference>
<dbReference type="InterPro" id="IPR001139">
    <property type="entry name" value="Glyco_hydro_30"/>
</dbReference>
<dbReference type="EC" id="3.2.1.45" evidence="5 12"/>
<evidence type="ECO:0000256" key="6">
    <source>
        <dbReference type="ARBA" id="ARBA00022729"/>
    </source>
</evidence>
<dbReference type="InterPro" id="IPR033453">
    <property type="entry name" value="Glyco_hydro_30_TIM-barrel"/>
</dbReference>
<dbReference type="Pfam" id="PF17189">
    <property type="entry name" value="Glyco_hydro_30C"/>
    <property type="match status" value="1"/>
</dbReference>
<organism evidence="15 16">
    <name type="scientific">Henosepilachna vigintioctopunctata</name>
    <dbReference type="NCBI Taxonomy" id="420089"/>
    <lineage>
        <taxon>Eukaryota</taxon>
        <taxon>Metazoa</taxon>
        <taxon>Ecdysozoa</taxon>
        <taxon>Arthropoda</taxon>
        <taxon>Hexapoda</taxon>
        <taxon>Insecta</taxon>
        <taxon>Pterygota</taxon>
        <taxon>Neoptera</taxon>
        <taxon>Endopterygota</taxon>
        <taxon>Coleoptera</taxon>
        <taxon>Polyphaga</taxon>
        <taxon>Cucujiformia</taxon>
        <taxon>Coccinelloidea</taxon>
        <taxon>Coccinellidae</taxon>
        <taxon>Epilachninae</taxon>
        <taxon>Epilachnini</taxon>
        <taxon>Henosepilachna</taxon>
    </lineage>
</organism>
<dbReference type="GO" id="GO:0005764">
    <property type="term" value="C:lysosome"/>
    <property type="evidence" value="ECO:0007669"/>
    <property type="project" value="UniProtKB-ARBA"/>
</dbReference>
<dbReference type="GO" id="GO:0006914">
    <property type="term" value="P:autophagy"/>
    <property type="evidence" value="ECO:0007669"/>
    <property type="project" value="UniProtKB-ARBA"/>
</dbReference>
<evidence type="ECO:0000256" key="2">
    <source>
        <dbReference type="ARBA" id="ARBA00004760"/>
    </source>
</evidence>
<dbReference type="AlphaFoldDB" id="A0AAW1VHG0"/>
<dbReference type="GO" id="GO:0030163">
    <property type="term" value="P:protein catabolic process"/>
    <property type="evidence" value="ECO:0007669"/>
    <property type="project" value="UniProtKB-ARBA"/>
</dbReference>
<comment type="catalytic activity">
    <reaction evidence="10">
        <text>a beta-D-glucosylceramide + H2O = an N-acyl-sphingoid base + D-glucose</text>
        <dbReference type="Rhea" id="RHEA:81447"/>
        <dbReference type="ChEBI" id="CHEBI:4167"/>
        <dbReference type="ChEBI" id="CHEBI:15377"/>
        <dbReference type="ChEBI" id="CHEBI:83264"/>
        <dbReference type="ChEBI" id="CHEBI:83273"/>
    </reaction>
    <physiologicalReaction direction="left-to-right" evidence="10">
        <dbReference type="Rhea" id="RHEA:81448"/>
    </physiologicalReaction>
</comment>
<dbReference type="PRINTS" id="PR00843">
    <property type="entry name" value="GLHYDRLASE30"/>
</dbReference>
<dbReference type="SUPFAM" id="SSF51445">
    <property type="entry name" value="(Trans)glycosidases"/>
    <property type="match status" value="1"/>
</dbReference>
<comment type="catalytic activity">
    <reaction evidence="1">
        <text>a beta-D-glucosyl-(1&lt;-&gt;1')-N-acylsphing-4-enine + H2O = an N-acylsphing-4-enine + D-glucose</text>
        <dbReference type="Rhea" id="RHEA:13269"/>
        <dbReference type="ChEBI" id="CHEBI:4167"/>
        <dbReference type="ChEBI" id="CHEBI:15377"/>
        <dbReference type="ChEBI" id="CHEBI:22801"/>
        <dbReference type="ChEBI" id="CHEBI:52639"/>
        <dbReference type="EC" id="3.2.1.45"/>
    </reaction>
    <physiologicalReaction direction="left-to-right" evidence="1">
        <dbReference type="Rhea" id="RHEA:13270"/>
    </physiologicalReaction>
</comment>
<dbReference type="GO" id="GO:0016758">
    <property type="term" value="F:hexosyltransferase activity"/>
    <property type="evidence" value="ECO:0007669"/>
    <property type="project" value="UniProtKB-ARBA"/>
</dbReference>
<dbReference type="GO" id="GO:0042391">
    <property type="term" value="P:regulation of membrane potential"/>
    <property type="evidence" value="ECO:0007669"/>
    <property type="project" value="UniProtKB-ARBA"/>
</dbReference>
<keyword evidence="6" id="KW-0732">Signal</keyword>
<dbReference type="GO" id="GO:0005774">
    <property type="term" value="C:vacuolar membrane"/>
    <property type="evidence" value="ECO:0007669"/>
    <property type="project" value="UniProtKB-ARBA"/>
</dbReference>
<keyword evidence="12" id="KW-0326">Glycosidase</keyword>
<sequence length="532" mass="60280">MRTSVSERVNRNVDLLMNAFMLKGTVPSMMLKLKCTLVSGYALHNTSGNTDCLIREFGKDKIVCVCNAEHCDNLIPDITQGKINVFTSTKKGARYSKSIYDLEDSATAEKLIVIDRTKTYQRIIGWGGAFTDSTGINVNSLPPKVGEELMRSYFAEDGSRYNLGRVPMGGTDFSTHSYSYDDGDVDEDLRNFALAPEDFQYKIPLIKRALKLSKGKMKFFTAAWTVPKWMKNNVGGYLKKEYYQTWVNYFLKFLRAYKQEGIDFWGLSTGNEPSLALVSFKKINTLAWNSELASLWIRENLGPTIRNSEFADLKLLAIDDQRLFFPGYASKVMENISTRNYIDGFAVHWYQNFLIGPKVLTETHDKFPDKFILSTEASAGYLPLTKHVDIGAWDRGESYVKDIINDLNNWVTGWVDWNLALNLEGGPTYVKNFVDSPILVNAEAEEFYKQPMYYAIGHFSKFLPEHSVRIDVSSSIENVQVVGFVTPGDSNNNHTVLVIMNKNDYSTALSVKDGTDFINFNVEARSFTTVVY</sequence>
<comment type="catalytic activity">
    <reaction evidence="11">
        <text>an N-acyl-1-beta-D-glucosyl-15-methylhexadecasphing-4-enine + H2O = an N-acyl-15-methylhexadecasphing-4-enine + D-glucose</text>
        <dbReference type="Rhea" id="RHEA:34755"/>
        <dbReference type="ChEBI" id="CHEBI:4167"/>
        <dbReference type="ChEBI" id="CHEBI:15377"/>
        <dbReference type="ChEBI" id="CHEBI:70815"/>
        <dbReference type="ChEBI" id="CHEBI:70846"/>
    </reaction>
    <physiologicalReaction direction="left-to-right" evidence="11">
        <dbReference type="Rhea" id="RHEA:34756"/>
    </physiologicalReaction>
</comment>